<evidence type="ECO:0000313" key="2">
    <source>
        <dbReference type="Proteomes" id="UP000218287"/>
    </source>
</evidence>
<accession>A0A1Z4GE94</accession>
<protein>
    <submittedName>
        <fullName evidence="1">Uncharacterized protein</fullName>
    </submittedName>
</protein>
<sequence length="52" mass="5927">MNHCKQCPFFKQSQNISRIGFCQHWQEQVRGCDCACSVGVEAIREIKQLAVA</sequence>
<dbReference type="Proteomes" id="UP000218287">
    <property type="component" value="Chromosome"/>
</dbReference>
<name>A0A1Z4GE94_9CYAN</name>
<evidence type="ECO:0000313" key="1">
    <source>
        <dbReference type="EMBL" id="BAY15648.1"/>
    </source>
</evidence>
<organism evidence="1 2">
    <name type="scientific">Anabaenopsis circularis NIES-21</name>
    <dbReference type="NCBI Taxonomy" id="1085406"/>
    <lineage>
        <taxon>Bacteria</taxon>
        <taxon>Bacillati</taxon>
        <taxon>Cyanobacteriota</taxon>
        <taxon>Cyanophyceae</taxon>
        <taxon>Nostocales</taxon>
        <taxon>Nodulariaceae</taxon>
        <taxon>Anabaenopsis</taxon>
    </lineage>
</organism>
<proteinExistence type="predicted"/>
<dbReference type="EMBL" id="AP018174">
    <property type="protein sequence ID" value="BAY15648.1"/>
    <property type="molecule type" value="Genomic_DNA"/>
</dbReference>
<dbReference type="AlphaFoldDB" id="A0A1Z4GE94"/>
<gene>
    <name evidence="1" type="ORF">NIES21_14660</name>
</gene>
<keyword evidence="2" id="KW-1185">Reference proteome</keyword>
<reference evidence="1 2" key="1">
    <citation type="submission" date="2017-06" db="EMBL/GenBank/DDBJ databases">
        <title>Genome sequencing of cyanobaciteial culture collection at National Institute for Environmental Studies (NIES).</title>
        <authorList>
            <person name="Hirose Y."/>
            <person name="Shimura Y."/>
            <person name="Fujisawa T."/>
            <person name="Nakamura Y."/>
            <person name="Kawachi M."/>
        </authorList>
    </citation>
    <scope>NUCLEOTIDE SEQUENCE [LARGE SCALE GENOMIC DNA]</scope>
    <source>
        <strain evidence="1 2">NIES-21</strain>
    </source>
</reference>